<feature type="region of interest" description="Disordered" evidence="1">
    <location>
        <begin position="79"/>
        <end position="102"/>
    </location>
</feature>
<keyword evidence="2" id="KW-1133">Transmembrane helix</keyword>
<dbReference type="InterPro" id="IPR025377">
    <property type="entry name" value="DUF4367"/>
</dbReference>
<dbReference type="PANTHER" id="PTHR37507:SF2">
    <property type="entry name" value="SPORULATION PROTEIN YDCC"/>
    <property type="match status" value="1"/>
</dbReference>
<dbReference type="PANTHER" id="PTHR37507">
    <property type="entry name" value="SPORULATION PROTEIN YDCC"/>
    <property type="match status" value="1"/>
</dbReference>
<feature type="domain" description="DUF4367" evidence="3">
    <location>
        <begin position="127"/>
        <end position="228"/>
    </location>
</feature>
<dbReference type="KEGG" id="palb:EJC50_18590"/>
<dbReference type="Proteomes" id="UP000272528">
    <property type="component" value="Chromosome"/>
</dbReference>
<evidence type="ECO:0000259" key="3">
    <source>
        <dbReference type="Pfam" id="PF14285"/>
    </source>
</evidence>
<evidence type="ECO:0000313" key="5">
    <source>
        <dbReference type="Proteomes" id="UP000272528"/>
    </source>
</evidence>
<protein>
    <submittedName>
        <fullName evidence="4">DUF4367 domain-containing protein</fullName>
    </submittedName>
</protein>
<dbReference type="Pfam" id="PF14285">
    <property type="entry name" value="DUF4367"/>
    <property type="match status" value="1"/>
</dbReference>
<gene>
    <name evidence="4" type="ORF">EJC50_18590</name>
</gene>
<sequence length="228" mass="25090">MSNMDHKLGQQLREESDEMLFANVDLSDQLKQKIRHQTAAEKKGRRFGFSKRWMNGIAAMAAALLIVAGFLVFQEPSKKAPAQNPIGNVDTPTTNEGTSGSELSQLVTSKLSTVEEAEKAFGEGLLVPSELPEGFTLKEISAVGMKGEPARDILFNYVSGDKTIMYTVSRMQAVFPTDLFTTVKISKNDGLIFEQAELTELYWMIDNVQYSIVGNLTGDEARKAAESV</sequence>
<accession>A0A3Q8X695</accession>
<organism evidence="4 5">
    <name type="scientific">Paenibacillus albus</name>
    <dbReference type="NCBI Taxonomy" id="2495582"/>
    <lineage>
        <taxon>Bacteria</taxon>
        <taxon>Bacillati</taxon>
        <taxon>Bacillota</taxon>
        <taxon>Bacilli</taxon>
        <taxon>Bacillales</taxon>
        <taxon>Paenibacillaceae</taxon>
        <taxon>Paenibacillus</taxon>
    </lineage>
</organism>
<feature type="compositionally biased region" description="Polar residues" evidence="1">
    <location>
        <begin position="90"/>
        <end position="102"/>
    </location>
</feature>
<proteinExistence type="predicted"/>
<dbReference type="InterPro" id="IPR052944">
    <property type="entry name" value="Sporulation_related"/>
</dbReference>
<dbReference type="AlphaFoldDB" id="A0A3Q8X695"/>
<reference evidence="5" key="1">
    <citation type="submission" date="2018-12" db="EMBL/GenBank/DDBJ databases">
        <title>Genome sequence of Peanibacillus sp.</title>
        <authorList>
            <person name="Subramani G."/>
            <person name="Srinivasan S."/>
            <person name="Kim M.K."/>
        </authorList>
    </citation>
    <scope>NUCLEOTIDE SEQUENCE [LARGE SCALE GENOMIC DNA]</scope>
    <source>
        <strain evidence="5">18JY67-1</strain>
    </source>
</reference>
<name>A0A3Q8X695_9BACL</name>
<evidence type="ECO:0000256" key="2">
    <source>
        <dbReference type="SAM" id="Phobius"/>
    </source>
</evidence>
<keyword evidence="5" id="KW-1185">Reference proteome</keyword>
<keyword evidence="2" id="KW-0472">Membrane</keyword>
<dbReference type="OrthoDB" id="2666391at2"/>
<feature type="transmembrane region" description="Helical" evidence="2">
    <location>
        <begin position="53"/>
        <end position="73"/>
    </location>
</feature>
<dbReference type="RefSeq" id="WP_126017160.1">
    <property type="nucleotide sequence ID" value="NZ_CP034437.1"/>
</dbReference>
<keyword evidence="2" id="KW-0812">Transmembrane</keyword>
<dbReference type="EMBL" id="CP034437">
    <property type="protein sequence ID" value="AZN41453.1"/>
    <property type="molecule type" value="Genomic_DNA"/>
</dbReference>
<evidence type="ECO:0000256" key="1">
    <source>
        <dbReference type="SAM" id="MobiDB-lite"/>
    </source>
</evidence>
<evidence type="ECO:0000313" key="4">
    <source>
        <dbReference type="EMBL" id="AZN41453.1"/>
    </source>
</evidence>